<dbReference type="InterPro" id="IPR018247">
    <property type="entry name" value="EF_Hand_1_Ca_BS"/>
</dbReference>
<reference evidence="5" key="1">
    <citation type="journal article" date="2019" name="Int. J. Syst. Evol. Microbiol.">
        <title>The Global Catalogue of Microorganisms (GCM) 10K type strain sequencing project: providing services to taxonomists for standard genome sequencing and annotation.</title>
        <authorList>
            <consortium name="The Broad Institute Genomics Platform"/>
            <consortium name="The Broad Institute Genome Sequencing Center for Infectious Disease"/>
            <person name="Wu L."/>
            <person name="Ma J."/>
        </authorList>
    </citation>
    <scope>NUCLEOTIDE SEQUENCE [LARGE SCALE GENOMIC DNA]</scope>
    <source>
        <strain evidence="5">CCUG 59778</strain>
    </source>
</reference>
<evidence type="ECO:0000313" key="4">
    <source>
        <dbReference type="EMBL" id="MFC5286530.1"/>
    </source>
</evidence>
<organism evidence="4 5">
    <name type="scientific">Actinokineospora guangxiensis</name>
    <dbReference type="NCBI Taxonomy" id="1490288"/>
    <lineage>
        <taxon>Bacteria</taxon>
        <taxon>Bacillati</taxon>
        <taxon>Actinomycetota</taxon>
        <taxon>Actinomycetes</taxon>
        <taxon>Pseudonocardiales</taxon>
        <taxon>Pseudonocardiaceae</taxon>
        <taxon>Actinokineospora</taxon>
    </lineage>
</organism>
<evidence type="ECO:0000259" key="3">
    <source>
        <dbReference type="PROSITE" id="PS50222"/>
    </source>
</evidence>
<proteinExistence type="predicted"/>
<dbReference type="InterPro" id="IPR050145">
    <property type="entry name" value="Centrin_CML-like"/>
</dbReference>
<feature type="domain" description="EF-hand" evidence="3">
    <location>
        <begin position="143"/>
        <end position="167"/>
    </location>
</feature>
<dbReference type="InterPro" id="IPR011992">
    <property type="entry name" value="EF-hand-dom_pair"/>
</dbReference>
<evidence type="ECO:0000256" key="1">
    <source>
        <dbReference type="ARBA" id="ARBA00022737"/>
    </source>
</evidence>
<dbReference type="Pfam" id="PF13499">
    <property type="entry name" value="EF-hand_7"/>
    <property type="match status" value="1"/>
</dbReference>
<keyword evidence="1" id="KW-0677">Repeat</keyword>
<evidence type="ECO:0000313" key="5">
    <source>
        <dbReference type="Proteomes" id="UP001596157"/>
    </source>
</evidence>
<protein>
    <submittedName>
        <fullName evidence="4">EF-hand domain-containing protein</fullName>
    </submittedName>
</protein>
<dbReference type="PROSITE" id="PS00018">
    <property type="entry name" value="EF_HAND_1"/>
    <property type="match status" value="2"/>
</dbReference>
<dbReference type="Proteomes" id="UP001596157">
    <property type="component" value="Unassembled WGS sequence"/>
</dbReference>
<dbReference type="PROSITE" id="PS50222">
    <property type="entry name" value="EF_HAND_2"/>
    <property type="match status" value="3"/>
</dbReference>
<sequence>MVTTADADTKIEAEFDKLDLNRDGKLDWSDYETLLGRYEQAAGTGPEDRRLQALRGFYQLHYAELLRHAGASGGELTKSQFVSATRSLTADTTRINAAEAGGHLIFDLIDTDGSGVISQQELTHYLTTVWKIDESEAVYNLSELDTDGDSQISRQEFVRGIQFHLDA</sequence>
<dbReference type="EMBL" id="JBHSKF010000002">
    <property type="protein sequence ID" value="MFC5286530.1"/>
    <property type="molecule type" value="Genomic_DNA"/>
</dbReference>
<feature type="domain" description="EF-hand" evidence="3">
    <location>
        <begin position="105"/>
        <end position="132"/>
    </location>
</feature>
<comment type="caution">
    <text evidence="4">The sequence shown here is derived from an EMBL/GenBank/DDBJ whole genome shotgun (WGS) entry which is preliminary data.</text>
</comment>
<accession>A0ABW0EKV4</accession>
<gene>
    <name evidence="4" type="ORF">ACFPM7_05655</name>
</gene>
<dbReference type="Pfam" id="PF13202">
    <property type="entry name" value="EF-hand_5"/>
    <property type="match status" value="1"/>
</dbReference>
<dbReference type="CDD" id="cd00051">
    <property type="entry name" value="EFh"/>
    <property type="match status" value="1"/>
</dbReference>
<keyword evidence="5" id="KW-1185">Reference proteome</keyword>
<dbReference type="PANTHER" id="PTHR23050">
    <property type="entry name" value="CALCIUM BINDING PROTEIN"/>
    <property type="match status" value="1"/>
</dbReference>
<dbReference type="SMART" id="SM00054">
    <property type="entry name" value="EFh"/>
    <property type="match status" value="3"/>
</dbReference>
<dbReference type="RefSeq" id="WP_378244547.1">
    <property type="nucleotide sequence ID" value="NZ_JBHSKF010000002.1"/>
</dbReference>
<feature type="domain" description="EF-hand" evidence="3">
    <location>
        <begin position="6"/>
        <end position="41"/>
    </location>
</feature>
<keyword evidence="2" id="KW-0106">Calcium</keyword>
<evidence type="ECO:0000256" key="2">
    <source>
        <dbReference type="ARBA" id="ARBA00022837"/>
    </source>
</evidence>
<dbReference type="Gene3D" id="1.10.238.10">
    <property type="entry name" value="EF-hand"/>
    <property type="match status" value="1"/>
</dbReference>
<name>A0ABW0EKV4_9PSEU</name>
<dbReference type="InterPro" id="IPR002048">
    <property type="entry name" value="EF_hand_dom"/>
</dbReference>
<dbReference type="SUPFAM" id="SSF47473">
    <property type="entry name" value="EF-hand"/>
    <property type="match status" value="1"/>
</dbReference>